<evidence type="ECO:0000313" key="1">
    <source>
        <dbReference type="EMBL" id="MBX6980250.1"/>
    </source>
</evidence>
<dbReference type="RefSeq" id="WP_131680113.1">
    <property type="nucleotide sequence ID" value="NZ_JAGKMS010000023.1"/>
</dbReference>
<proteinExistence type="predicted"/>
<dbReference type="EMBL" id="SHDO01000008">
    <property type="protein sequence ID" value="MBX6980250.1"/>
    <property type="molecule type" value="Genomic_DNA"/>
</dbReference>
<reference evidence="1" key="1">
    <citation type="submission" date="2019-02" db="EMBL/GenBank/DDBJ databases">
        <title>Genomic characterization of isolates from hospital effluents in KZN, South Africa.</title>
        <authorList>
            <person name="Ntshobeni N."/>
            <person name="Allam M."/>
            <person name="Ismail A."/>
            <person name="Amoako D."/>
            <person name="Essack S."/>
            <person name="Chenia H."/>
        </authorList>
    </citation>
    <scope>NUCLEOTIDE SEQUENCE</scope>
    <source>
        <strain evidence="1">AFE97_S1</strain>
    </source>
</reference>
<comment type="caution">
    <text evidence="1">The sequence shown here is derived from an EMBL/GenBank/DDBJ whole genome shotgun (WGS) entry which is preliminary data.</text>
</comment>
<gene>
    <name evidence="1" type="ORF">EX242_08250</name>
</gene>
<accession>A0AAP2JWY9</accession>
<dbReference type="Proteomes" id="UP000824410">
    <property type="component" value="Unassembled WGS sequence"/>
</dbReference>
<protein>
    <submittedName>
        <fullName evidence="1">Uncharacterized protein</fullName>
    </submittedName>
</protein>
<dbReference type="AlphaFoldDB" id="A0AAP2JWY9"/>
<name>A0AAP2JWY9_PRORE</name>
<organism evidence="1 2">
    <name type="scientific">Providencia rettgeri</name>
    <dbReference type="NCBI Taxonomy" id="587"/>
    <lineage>
        <taxon>Bacteria</taxon>
        <taxon>Pseudomonadati</taxon>
        <taxon>Pseudomonadota</taxon>
        <taxon>Gammaproteobacteria</taxon>
        <taxon>Enterobacterales</taxon>
        <taxon>Morganellaceae</taxon>
        <taxon>Providencia</taxon>
    </lineage>
</organism>
<sequence length="67" mass="7980">MKKWWIIKLIRRLAPYFLALLLVVLFFSFLTVMAIRLNDPTCKADMDSFKKRCVTAIQHYRGQYAPQ</sequence>
<evidence type="ECO:0000313" key="2">
    <source>
        <dbReference type="Proteomes" id="UP000824410"/>
    </source>
</evidence>